<protein>
    <submittedName>
        <fullName evidence="1">Uncharacterized protein</fullName>
    </submittedName>
</protein>
<dbReference type="EMBL" id="JELY01002184">
    <property type="protein sequence ID" value="KYF53327.1"/>
    <property type="molecule type" value="Genomic_DNA"/>
</dbReference>
<sequence>MWKNQHLLAVAFCAGASSILGMGCELIATVDRSRIPGDEGVTNLCADGVQNGDETDVDCGGATCPQCANAKACTGADDCTSGFCADGVCCDTACDADCDACAADLKESGDDGTCGPSKADSACGASTCSEGVETGRGTCDGESVECGPGAEKECETFACDPEENACFTECSEDSHCTLCHVCDAESGECVLAPAGATGLGCEEGQACDATGACKAANGEECADAEPCATGNCVDGVCCDTGCDTACQACNIEGSVGTCSDVAAGDEDGADCSGANVCNGSGACGLAPTERCANDEECASGNCLSAGGTFVCDEFPEEQNDEEEEP</sequence>
<evidence type="ECO:0000313" key="2">
    <source>
        <dbReference type="Proteomes" id="UP000075420"/>
    </source>
</evidence>
<comment type="caution">
    <text evidence="1">The sequence shown here is derived from an EMBL/GenBank/DDBJ whole genome shotgun (WGS) entry which is preliminary data.</text>
</comment>
<gene>
    <name evidence="1" type="ORF">BE08_38635</name>
</gene>
<accession>A0A150PCD4</accession>
<reference evidence="1 2" key="1">
    <citation type="submission" date="2014-02" db="EMBL/GenBank/DDBJ databases">
        <title>The small core and large imbalanced accessory genome model reveals a collaborative survival strategy of Sorangium cellulosum strains in nature.</title>
        <authorList>
            <person name="Han K."/>
            <person name="Peng R."/>
            <person name="Blom J."/>
            <person name="Li Y.-Z."/>
        </authorList>
    </citation>
    <scope>NUCLEOTIDE SEQUENCE [LARGE SCALE GENOMIC DNA]</scope>
    <source>
        <strain evidence="1 2">So0157-25</strain>
    </source>
</reference>
<dbReference type="PROSITE" id="PS51257">
    <property type="entry name" value="PROKAR_LIPOPROTEIN"/>
    <property type="match status" value="1"/>
</dbReference>
<organism evidence="1 2">
    <name type="scientific">Sorangium cellulosum</name>
    <name type="common">Polyangium cellulosum</name>
    <dbReference type="NCBI Taxonomy" id="56"/>
    <lineage>
        <taxon>Bacteria</taxon>
        <taxon>Pseudomonadati</taxon>
        <taxon>Myxococcota</taxon>
        <taxon>Polyangia</taxon>
        <taxon>Polyangiales</taxon>
        <taxon>Polyangiaceae</taxon>
        <taxon>Sorangium</taxon>
    </lineage>
</organism>
<dbReference type="Proteomes" id="UP000075420">
    <property type="component" value="Unassembled WGS sequence"/>
</dbReference>
<dbReference type="AlphaFoldDB" id="A0A150PCD4"/>
<evidence type="ECO:0000313" key="1">
    <source>
        <dbReference type="EMBL" id="KYF53327.1"/>
    </source>
</evidence>
<proteinExistence type="predicted"/>
<name>A0A150PCD4_SORCE</name>